<comment type="caution">
    <text evidence="2">The sequence shown here is derived from an EMBL/GenBank/DDBJ whole genome shotgun (WGS) entry which is preliminary data.</text>
</comment>
<feature type="transmembrane region" description="Helical" evidence="1">
    <location>
        <begin position="16"/>
        <end position="35"/>
    </location>
</feature>
<organism evidence="2 3">
    <name type="scientific">Planosporangium thailandense</name>
    <dbReference type="NCBI Taxonomy" id="765197"/>
    <lineage>
        <taxon>Bacteria</taxon>
        <taxon>Bacillati</taxon>
        <taxon>Actinomycetota</taxon>
        <taxon>Actinomycetes</taxon>
        <taxon>Micromonosporales</taxon>
        <taxon>Micromonosporaceae</taxon>
        <taxon>Planosporangium</taxon>
    </lineage>
</organism>
<protein>
    <submittedName>
        <fullName evidence="2">Uncharacterized protein</fullName>
    </submittedName>
</protein>
<evidence type="ECO:0000313" key="2">
    <source>
        <dbReference type="EMBL" id="NJC74143.1"/>
    </source>
</evidence>
<name>A0ABX0Y731_9ACTN</name>
<proteinExistence type="predicted"/>
<gene>
    <name evidence="2" type="ORF">HC031_31180</name>
</gene>
<dbReference type="RefSeq" id="WP_167929048.1">
    <property type="nucleotide sequence ID" value="NZ_JAATVY010000047.1"/>
</dbReference>
<reference evidence="2 3" key="1">
    <citation type="submission" date="2020-03" db="EMBL/GenBank/DDBJ databases">
        <title>WGS of the type strain of Planosporangium spp.</title>
        <authorList>
            <person name="Thawai C."/>
        </authorList>
    </citation>
    <scope>NUCLEOTIDE SEQUENCE [LARGE SCALE GENOMIC DNA]</scope>
    <source>
        <strain evidence="2 3">TBRC 5610</strain>
    </source>
</reference>
<keyword evidence="1" id="KW-1133">Transmembrane helix</keyword>
<keyword evidence="3" id="KW-1185">Reference proteome</keyword>
<evidence type="ECO:0000313" key="3">
    <source>
        <dbReference type="Proteomes" id="UP000722989"/>
    </source>
</evidence>
<dbReference type="Proteomes" id="UP000722989">
    <property type="component" value="Unassembled WGS sequence"/>
</dbReference>
<dbReference type="EMBL" id="JAATVY010000047">
    <property type="protein sequence ID" value="NJC74143.1"/>
    <property type="molecule type" value="Genomic_DNA"/>
</dbReference>
<keyword evidence="1" id="KW-0472">Membrane</keyword>
<keyword evidence="1" id="KW-0812">Transmembrane</keyword>
<feature type="transmembrane region" description="Helical" evidence="1">
    <location>
        <begin position="41"/>
        <end position="62"/>
    </location>
</feature>
<sequence length="72" mass="7672">MNPLMHLTPMGPQSRASVAHAFLSVFMLGVFQTVFDHLGLLPALLATTAMGGVAAILFRWLLSEDAPRPPAA</sequence>
<accession>A0ABX0Y731</accession>
<evidence type="ECO:0000256" key="1">
    <source>
        <dbReference type="SAM" id="Phobius"/>
    </source>
</evidence>